<dbReference type="InterPro" id="IPR005330">
    <property type="entry name" value="MHYT_dom"/>
</dbReference>
<proteinExistence type="predicted"/>
<dbReference type="Pfam" id="PF00989">
    <property type="entry name" value="PAS"/>
    <property type="match status" value="1"/>
</dbReference>
<keyword evidence="9" id="KW-0547">Nucleotide-binding</keyword>
<dbReference type="InterPro" id="IPR003661">
    <property type="entry name" value="HisK_dim/P_dom"/>
</dbReference>
<dbReference type="NCBIfam" id="TIGR00229">
    <property type="entry name" value="sensory_box"/>
    <property type="match status" value="2"/>
</dbReference>
<comment type="subcellular location">
    <subcellularLocation>
        <location evidence="2">Cell inner membrane</location>
        <topology evidence="2">Multi-pass membrane protein</topology>
    </subcellularLocation>
</comment>
<keyword evidence="13" id="KW-0902">Two-component regulatory system</keyword>
<evidence type="ECO:0000256" key="9">
    <source>
        <dbReference type="ARBA" id="ARBA00022741"/>
    </source>
</evidence>
<keyword evidence="12 19" id="KW-1133">Transmembrane helix</keyword>
<dbReference type="InterPro" id="IPR000014">
    <property type="entry name" value="PAS"/>
</dbReference>
<evidence type="ECO:0000256" key="3">
    <source>
        <dbReference type="ARBA" id="ARBA00012438"/>
    </source>
</evidence>
<feature type="domain" description="MHYT" evidence="25">
    <location>
        <begin position="22"/>
        <end position="218"/>
    </location>
</feature>
<organism evidence="26 27">
    <name type="scientific">Thalassotalea piscium</name>
    <dbReference type="NCBI Taxonomy" id="1230533"/>
    <lineage>
        <taxon>Bacteria</taxon>
        <taxon>Pseudomonadati</taxon>
        <taxon>Pseudomonadota</taxon>
        <taxon>Gammaproteobacteria</taxon>
        <taxon>Alteromonadales</taxon>
        <taxon>Colwelliaceae</taxon>
        <taxon>Thalassotalea</taxon>
    </lineage>
</organism>
<evidence type="ECO:0000256" key="10">
    <source>
        <dbReference type="ARBA" id="ARBA00022777"/>
    </source>
</evidence>
<dbReference type="Gene3D" id="1.10.287.130">
    <property type="match status" value="1"/>
</dbReference>
<evidence type="ECO:0000256" key="1">
    <source>
        <dbReference type="ARBA" id="ARBA00000085"/>
    </source>
</evidence>
<evidence type="ECO:0000256" key="14">
    <source>
        <dbReference type="ARBA" id="ARBA00023136"/>
    </source>
</evidence>
<dbReference type="RefSeq" id="WP_184421024.1">
    <property type="nucleotide sequence ID" value="NZ_AP027362.1"/>
</dbReference>
<dbReference type="InterPro" id="IPR035965">
    <property type="entry name" value="PAS-like_dom_sf"/>
</dbReference>
<feature type="domain" description="PAC" evidence="23">
    <location>
        <begin position="473"/>
        <end position="525"/>
    </location>
</feature>
<evidence type="ECO:0000259" key="24">
    <source>
        <dbReference type="PROSITE" id="PS50894"/>
    </source>
</evidence>
<dbReference type="SUPFAM" id="SSF55785">
    <property type="entry name" value="PYP-like sensor domain (PAS domain)"/>
    <property type="match status" value="2"/>
</dbReference>
<dbReference type="SUPFAM" id="SSF47226">
    <property type="entry name" value="Histidine-containing phosphotransfer domain, HPT domain"/>
    <property type="match status" value="1"/>
</dbReference>
<dbReference type="InterPro" id="IPR001789">
    <property type="entry name" value="Sig_transdc_resp-reg_receiver"/>
</dbReference>
<keyword evidence="7" id="KW-0808">Transferase</keyword>
<dbReference type="Proteomes" id="UP000537141">
    <property type="component" value="Unassembled WGS sequence"/>
</dbReference>
<dbReference type="Pfam" id="PF02518">
    <property type="entry name" value="HATPase_c"/>
    <property type="match status" value="1"/>
</dbReference>
<dbReference type="SMART" id="SM00086">
    <property type="entry name" value="PAC"/>
    <property type="match status" value="2"/>
</dbReference>
<dbReference type="PANTHER" id="PTHR43047:SF64">
    <property type="entry name" value="HISTIDINE KINASE CONTAINING CHEY-HOMOLOGOUS RECEIVER DOMAIN AND PAS DOMAIN-RELATED"/>
    <property type="match status" value="1"/>
</dbReference>
<dbReference type="InterPro" id="IPR013655">
    <property type="entry name" value="PAS_fold_3"/>
</dbReference>
<evidence type="ECO:0000256" key="13">
    <source>
        <dbReference type="ARBA" id="ARBA00023012"/>
    </source>
</evidence>
<dbReference type="Gene3D" id="3.30.565.10">
    <property type="entry name" value="Histidine kinase-like ATPase, C-terminal domain"/>
    <property type="match status" value="1"/>
</dbReference>
<dbReference type="InterPro" id="IPR001610">
    <property type="entry name" value="PAC"/>
</dbReference>
<dbReference type="SUPFAM" id="SSF47384">
    <property type="entry name" value="Homodimeric domain of signal transducing histidine kinase"/>
    <property type="match status" value="1"/>
</dbReference>
<dbReference type="Gene3D" id="3.30.450.20">
    <property type="entry name" value="PAS domain"/>
    <property type="match status" value="2"/>
</dbReference>
<feature type="modified residue" description="Phosphohistidine" evidence="17">
    <location>
        <position position="969"/>
    </location>
</feature>
<dbReference type="FunFam" id="3.30.565.10:FF:000010">
    <property type="entry name" value="Sensor histidine kinase RcsC"/>
    <property type="match status" value="1"/>
</dbReference>
<dbReference type="SMART" id="SM00448">
    <property type="entry name" value="REC"/>
    <property type="match status" value="1"/>
</dbReference>
<dbReference type="InterPro" id="IPR003594">
    <property type="entry name" value="HATPase_dom"/>
</dbReference>
<evidence type="ECO:0000256" key="15">
    <source>
        <dbReference type="ARBA" id="ARBA00059827"/>
    </source>
</evidence>
<evidence type="ECO:0000313" key="26">
    <source>
        <dbReference type="EMBL" id="MBB6541615.1"/>
    </source>
</evidence>
<keyword evidence="5" id="KW-0997">Cell inner membrane</keyword>
<dbReference type="InterPro" id="IPR013767">
    <property type="entry name" value="PAS_fold"/>
</dbReference>
<evidence type="ECO:0000259" key="23">
    <source>
        <dbReference type="PROSITE" id="PS50113"/>
    </source>
</evidence>
<keyword evidence="6 18" id="KW-0597">Phosphoprotein</keyword>
<dbReference type="Gene3D" id="3.40.50.2300">
    <property type="match status" value="1"/>
</dbReference>
<gene>
    <name evidence="26" type="ORF">HNQ55_000089</name>
</gene>
<evidence type="ECO:0000256" key="8">
    <source>
        <dbReference type="ARBA" id="ARBA00022692"/>
    </source>
</evidence>
<dbReference type="PRINTS" id="PR00344">
    <property type="entry name" value="BCTRLSENSOR"/>
</dbReference>
<keyword evidence="4" id="KW-1003">Cell membrane</keyword>
<feature type="domain" description="Response regulatory" evidence="21">
    <location>
        <begin position="779"/>
        <end position="899"/>
    </location>
</feature>
<dbReference type="InterPro" id="IPR036890">
    <property type="entry name" value="HATPase_C_sf"/>
</dbReference>
<name>A0A7X0NDU7_9GAMM</name>
<evidence type="ECO:0000256" key="4">
    <source>
        <dbReference type="ARBA" id="ARBA00022475"/>
    </source>
</evidence>
<dbReference type="InterPro" id="IPR004358">
    <property type="entry name" value="Sig_transdc_His_kin-like_C"/>
</dbReference>
<dbReference type="CDD" id="cd16922">
    <property type="entry name" value="HATPase_EvgS-ArcB-TorS-like"/>
    <property type="match status" value="1"/>
</dbReference>
<dbReference type="SMART" id="SM00387">
    <property type="entry name" value="HATPase_c"/>
    <property type="match status" value="1"/>
</dbReference>
<evidence type="ECO:0000256" key="7">
    <source>
        <dbReference type="ARBA" id="ARBA00022679"/>
    </source>
</evidence>
<dbReference type="AlphaFoldDB" id="A0A7X0NDU7"/>
<dbReference type="EC" id="2.7.13.3" evidence="3"/>
<keyword evidence="11" id="KW-0067">ATP-binding</keyword>
<dbReference type="Pfam" id="PF03707">
    <property type="entry name" value="MHYT"/>
    <property type="match status" value="3"/>
</dbReference>
<evidence type="ECO:0000256" key="12">
    <source>
        <dbReference type="ARBA" id="ARBA00022989"/>
    </source>
</evidence>
<evidence type="ECO:0000259" key="25">
    <source>
        <dbReference type="PROSITE" id="PS50924"/>
    </source>
</evidence>
<keyword evidence="8 19" id="KW-0812">Transmembrane</keyword>
<dbReference type="Pfam" id="PF08447">
    <property type="entry name" value="PAS_3"/>
    <property type="match status" value="1"/>
</dbReference>
<feature type="transmembrane region" description="Helical" evidence="19">
    <location>
        <begin position="154"/>
        <end position="174"/>
    </location>
</feature>
<dbReference type="CDD" id="cd00082">
    <property type="entry name" value="HisKA"/>
    <property type="match status" value="1"/>
</dbReference>
<keyword evidence="14 19" id="KW-0472">Membrane</keyword>
<evidence type="ECO:0000256" key="16">
    <source>
        <dbReference type="ARBA" id="ARBA00070616"/>
    </source>
</evidence>
<feature type="domain" description="PAC" evidence="23">
    <location>
        <begin position="347"/>
        <end position="397"/>
    </location>
</feature>
<dbReference type="GO" id="GO:0005524">
    <property type="term" value="F:ATP binding"/>
    <property type="evidence" value="ECO:0007669"/>
    <property type="project" value="UniProtKB-KW"/>
</dbReference>
<evidence type="ECO:0000256" key="17">
    <source>
        <dbReference type="PROSITE-ProRule" id="PRU00110"/>
    </source>
</evidence>
<sequence length="1105" mass="123258">MIDWIIAQFNIYPDSTLIYGTYNSGMVVLSLFIAILSSFMALQLASQSTEKISNQRKHITLLIGSFALGGGIWSMHFIGMLAFDLCTVVEYNFSLTLLSLIPSVGASWVALNHLQQKNTGITSLFIEGVLVGSGIGAMHYTGMASMQMAPLLRYDLSIFILSIVVAVSLAMLSLWTREGLLRVWKKQKEWQANLIASVVMGFAIAGMHYTGMAASRFVMPPGLELSAQDSEISFYLALIVSVTTIVIMALVLGINLIYKYRDISRQASINAHRLRAMMDTAVDAIITINSDGIIENVNKATQHMLGWTAEELIGNNVKMLMPEPDSKGHDSYIQQFILTEDAKVIGKSREVQALHKDGSLIAIRLAVGHVKFANNHFFVGFMSDIRQRIKMEKALQSNEAKFRSLISNIPGIAYRCLNEYNWPLLFISDAVEDITGYPASDFLAPNKKRDLSDLFHPDDKEEILNTPLNDGIFSLEYRIINKSGETRWVMEYGNHVKDKDSGEIWLDGFIMDITERRNMEQELREAKDKAELAAESRAAFMANMSHEIRTPMNAIIGFSDILLESQLTSDQFKHMGTINNAAKSLLHLLNDILDSAKLDKGKLDLELRRFSLVEEIDAVVSTLWLQARNKNLELNANVSHKLSKFYLGSPERIRQILTNLIGNAIKFTENGSVTIAVFPITDGRVRFEIADSGIGMTSQQISSIFDAFTQADSSMSRRFGGTGLGTTISKQLVELMNGDINATSTLGKGTTFTFEIPLPCAEQRDETAVIEQVKLPPLKILVVDDIQQNIDLLSILLERDGHCVVTARDGQQALVRMADCTEIDIVLMDIQMPILDGLNATIERRKYEKSNNLAQLPIIALTASVLLDDKLAAEKSGMQGFANKPIDYARLTHEIGRVLDIEVSSLPLAEHQQRLDVLLDETKGVALWGGLDEYYQQVESFITSQNDKFEKLNDEISDKNWTTVISIAHALKGTTGNLALIRLHRLLTQLESVVSSHPEQCSEIYPKIATALQQLNEKIVSWSERKLHTGTKEAIDNTSLLALLNALTEKAKDNEVEEELLTTLMEYKDSQHSADINQIYNAFNDFEFESASTHIITLIQHIENT</sequence>
<evidence type="ECO:0000256" key="11">
    <source>
        <dbReference type="ARBA" id="ARBA00022840"/>
    </source>
</evidence>
<feature type="transmembrane region" description="Helical" evidence="19">
    <location>
        <begin position="26"/>
        <end position="46"/>
    </location>
</feature>
<dbReference type="SUPFAM" id="SSF55874">
    <property type="entry name" value="ATPase domain of HSP90 chaperone/DNA topoisomerase II/histidine kinase"/>
    <property type="match status" value="1"/>
</dbReference>
<dbReference type="SMART" id="SM00388">
    <property type="entry name" value="HisKA"/>
    <property type="match status" value="1"/>
</dbReference>
<evidence type="ECO:0000313" key="27">
    <source>
        <dbReference type="Proteomes" id="UP000537141"/>
    </source>
</evidence>
<feature type="domain" description="PAS" evidence="22">
    <location>
        <begin position="270"/>
        <end position="340"/>
    </location>
</feature>
<dbReference type="Pfam" id="PF00512">
    <property type="entry name" value="HisKA"/>
    <property type="match status" value="1"/>
</dbReference>
<keyword evidence="27" id="KW-1185">Reference proteome</keyword>
<evidence type="ECO:0000256" key="2">
    <source>
        <dbReference type="ARBA" id="ARBA00004429"/>
    </source>
</evidence>
<dbReference type="CDD" id="cd00130">
    <property type="entry name" value="PAS"/>
    <property type="match status" value="2"/>
</dbReference>
<feature type="domain" description="HPt" evidence="24">
    <location>
        <begin position="930"/>
        <end position="1022"/>
    </location>
</feature>
<dbReference type="PROSITE" id="PS50112">
    <property type="entry name" value="PAS"/>
    <property type="match status" value="2"/>
</dbReference>
<feature type="transmembrane region" description="Helical" evidence="19">
    <location>
        <begin position="91"/>
        <end position="111"/>
    </location>
</feature>
<dbReference type="GO" id="GO:0006355">
    <property type="term" value="P:regulation of DNA-templated transcription"/>
    <property type="evidence" value="ECO:0007669"/>
    <property type="project" value="InterPro"/>
</dbReference>
<evidence type="ECO:0000259" key="22">
    <source>
        <dbReference type="PROSITE" id="PS50112"/>
    </source>
</evidence>
<comment type="caution">
    <text evidence="26">The sequence shown here is derived from an EMBL/GenBank/DDBJ whole genome shotgun (WGS) entry which is preliminary data.</text>
</comment>
<evidence type="ECO:0000256" key="18">
    <source>
        <dbReference type="PROSITE-ProRule" id="PRU00169"/>
    </source>
</evidence>
<dbReference type="GO" id="GO:0005886">
    <property type="term" value="C:plasma membrane"/>
    <property type="evidence" value="ECO:0007669"/>
    <property type="project" value="UniProtKB-SubCell"/>
</dbReference>
<protein>
    <recommendedName>
        <fullName evidence="16">Sensor protein FixL</fullName>
        <ecNumber evidence="3">2.7.13.3</ecNumber>
    </recommendedName>
</protein>
<dbReference type="PROSITE" id="PS50924">
    <property type="entry name" value="MHYT"/>
    <property type="match status" value="1"/>
</dbReference>
<comment type="function">
    <text evidence="15">Putative oxygen sensor; modulates the activity of FixJ, a transcriptional activator of nitrogen fixation fixK gene. FixL probably acts as a kinase that phosphorylates FixJ.</text>
</comment>
<feature type="transmembrane region" description="Helical" evidence="19">
    <location>
        <begin position="123"/>
        <end position="142"/>
    </location>
</feature>
<dbReference type="PROSITE" id="PS50113">
    <property type="entry name" value="PAC"/>
    <property type="match status" value="2"/>
</dbReference>
<feature type="domain" description="Histidine kinase" evidence="20">
    <location>
        <begin position="543"/>
        <end position="760"/>
    </location>
</feature>
<dbReference type="GO" id="GO:0000155">
    <property type="term" value="F:phosphorelay sensor kinase activity"/>
    <property type="evidence" value="ECO:0007669"/>
    <property type="project" value="InterPro"/>
</dbReference>
<dbReference type="SMART" id="SM00091">
    <property type="entry name" value="PAS"/>
    <property type="match status" value="2"/>
</dbReference>
<feature type="transmembrane region" description="Helical" evidence="19">
    <location>
        <begin position="232"/>
        <end position="258"/>
    </location>
</feature>
<dbReference type="PROSITE" id="PS50894">
    <property type="entry name" value="HPT"/>
    <property type="match status" value="1"/>
</dbReference>
<reference evidence="26 27" key="1">
    <citation type="submission" date="2020-08" db="EMBL/GenBank/DDBJ databases">
        <title>Genomic Encyclopedia of Type Strains, Phase IV (KMG-IV): sequencing the most valuable type-strain genomes for metagenomic binning, comparative biology and taxonomic classification.</title>
        <authorList>
            <person name="Goeker M."/>
        </authorList>
    </citation>
    <scope>NUCLEOTIDE SEQUENCE [LARGE SCALE GENOMIC DNA]</scope>
    <source>
        <strain evidence="26 27">DSM 26287</strain>
    </source>
</reference>
<dbReference type="InterPro" id="IPR005467">
    <property type="entry name" value="His_kinase_dom"/>
</dbReference>
<dbReference type="InterPro" id="IPR008207">
    <property type="entry name" value="Sig_transdc_His_kin_Hpt_dom"/>
</dbReference>
<evidence type="ECO:0000259" key="20">
    <source>
        <dbReference type="PROSITE" id="PS50109"/>
    </source>
</evidence>
<feature type="transmembrane region" description="Helical" evidence="19">
    <location>
        <begin position="58"/>
        <end position="79"/>
    </location>
</feature>
<dbReference type="InterPro" id="IPR000700">
    <property type="entry name" value="PAS-assoc_C"/>
</dbReference>
<dbReference type="Pfam" id="PF01627">
    <property type="entry name" value="Hpt"/>
    <property type="match status" value="1"/>
</dbReference>
<feature type="modified residue" description="4-aspartylphosphate" evidence="18">
    <location>
        <position position="829"/>
    </location>
</feature>
<dbReference type="InterPro" id="IPR036641">
    <property type="entry name" value="HPT_dom_sf"/>
</dbReference>
<comment type="catalytic activity">
    <reaction evidence="1">
        <text>ATP + protein L-histidine = ADP + protein N-phospho-L-histidine.</text>
        <dbReference type="EC" id="2.7.13.3"/>
    </reaction>
</comment>
<evidence type="ECO:0000259" key="21">
    <source>
        <dbReference type="PROSITE" id="PS50110"/>
    </source>
</evidence>
<dbReference type="InterPro" id="IPR036097">
    <property type="entry name" value="HisK_dim/P_sf"/>
</dbReference>
<keyword evidence="10" id="KW-0418">Kinase</keyword>
<dbReference type="PANTHER" id="PTHR43047">
    <property type="entry name" value="TWO-COMPONENT HISTIDINE PROTEIN KINASE"/>
    <property type="match status" value="1"/>
</dbReference>
<dbReference type="Pfam" id="PF00072">
    <property type="entry name" value="Response_reg"/>
    <property type="match status" value="1"/>
</dbReference>
<feature type="domain" description="PAS" evidence="22">
    <location>
        <begin position="398"/>
        <end position="472"/>
    </location>
</feature>
<dbReference type="FunFam" id="3.30.450.20:FF:000060">
    <property type="entry name" value="Sensor protein FixL"/>
    <property type="match status" value="1"/>
</dbReference>
<accession>A0A7X0NDU7</accession>
<dbReference type="SUPFAM" id="SSF52172">
    <property type="entry name" value="CheY-like"/>
    <property type="match status" value="1"/>
</dbReference>
<dbReference type="Gene3D" id="1.20.120.160">
    <property type="entry name" value="HPT domain"/>
    <property type="match status" value="1"/>
</dbReference>
<dbReference type="PROSITE" id="PS50109">
    <property type="entry name" value="HIS_KIN"/>
    <property type="match status" value="1"/>
</dbReference>
<feature type="transmembrane region" description="Helical" evidence="19">
    <location>
        <begin position="194"/>
        <end position="212"/>
    </location>
</feature>
<evidence type="ECO:0000256" key="6">
    <source>
        <dbReference type="ARBA" id="ARBA00022553"/>
    </source>
</evidence>
<dbReference type="CDD" id="cd17546">
    <property type="entry name" value="REC_hyHK_CKI1_RcsC-like"/>
    <property type="match status" value="1"/>
</dbReference>
<dbReference type="InterPro" id="IPR011006">
    <property type="entry name" value="CheY-like_superfamily"/>
</dbReference>
<dbReference type="EMBL" id="JACHHU010000001">
    <property type="protein sequence ID" value="MBB6541615.1"/>
    <property type="molecule type" value="Genomic_DNA"/>
</dbReference>
<dbReference type="PROSITE" id="PS50110">
    <property type="entry name" value="RESPONSE_REGULATORY"/>
    <property type="match status" value="1"/>
</dbReference>
<evidence type="ECO:0000256" key="5">
    <source>
        <dbReference type="ARBA" id="ARBA00022519"/>
    </source>
</evidence>
<evidence type="ECO:0000256" key="19">
    <source>
        <dbReference type="PROSITE-ProRule" id="PRU00244"/>
    </source>
</evidence>